<reference evidence="1" key="1">
    <citation type="submission" date="2023-01" db="EMBL/GenBank/DDBJ databases">
        <title>The chitinases involved in constricting ring structure development in the nematode-trapping fungus Drechslerella dactyloides.</title>
        <authorList>
            <person name="Wang R."/>
            <person name="Zhang L."/>
            <person name="Tang P."/>
            <person name="Li S."/>
            <person name="Liang L."/>
        </authorList>
    </citation>
    <scope>NUCLEOTIDE SEQUENCE</scope>
    <source>
        <strain evidence="1">YMF1.00031</strain>
    </source>
</reference>
<accession>A0AAD6NJG6</accession>
<organism evidence="1 2">
    <name type="scientific">Drechslerella dactyloides</name>
    <name type="common">Nematode-trapping fungus</name>
    <name type="synonym">Arthrobotrys dactyloides</name>
    <dbReference type="NCBI Taxonomy" id="74499"/>
    <lineage>
        <taxon>Eukaryota</taxon>
        <taxon>Fungi</taxon>
        <taxon>Dikarya</taxon>
        <taxon>Ascomycota</taxon>
        <taxon>Pezizomycotina</taxon>
        <taxon>Orbiliomycetes</taxon>
        <taxon>Orbiliales</taxon>
        <taxon>Orbiliaceae</taxon>
        <taxon>Drechslerella</taxon>
    </lineage>
</organism>
<gene>
    <name evidence="1" type="ORF">Dda_2514</name>
</gene>
<evidence type="ECO:0000313" key="2">
    <source>
        <dbReference type="Proteomes" id="UP001221413"/>
    </source>
</evidence>
<keyword evidence="2" id="KW-1185">Reference proteome</keyword>
<evidence type="ECO:0000313" key="1">
    <source>
        <dbReference type="EMBL" id="KAJ6261716.1"/>
    </source>
</evidence>
<sequence>MVRVLLCTTSLTPRIADRMFVIIDANVIIMMPGFRPTAARTFGVPWQALMMDMDWTRVNQVACRL</sequence>
<proteinExistence type="predicted"/>
<comment type="caution">
    <text evidence="1">The sequence shown here is derived from an EMBL/GenBank/DDBJ whole genome shotgun (WGS) entry which is preliminary data.</text>
</comment>
<protein>
    <submittedName>
        <fullName evidence="1">Uncharacterized protein</fullName>
    </submittedName>
</protein>
<name>A0AAD6NJG6_DREDA</name>
<dbReference type="EMBL" id="JAQGDS010000003">
    <property type="protein sequence ID" value="KAJ6261716.1"/>
    <property type="molecule type" value="Genomic_DNA"/>
</dbReference>
<dbReference type="AlphaFoldDB" id="A0AAD6NJG6"/>
<dbReference type="Proteomes" id="UP001221413">
    <property type="component" value="Unassembled WGS sequence"/>
</dbReference>